<accession>A0A067PNU9</accession>
<feature type="compositionally biased region" description="Polar residues" evidence="1">
    <location>
        <begin position="191"/>
        <end position="202"/>
    </location>
</feature>
<dbReference type="EMBL" id="KL197722">
    <property type="protein sequence ID" value="KDQ56444.1"/>
    <property type="molecule type" value="Genomic_DNA"/>
</dbReference>
<reference evidence="4" key="1">
    <citation type="journal article" date="2014" name="Proc. Natl. Acad. Sci. U.S.A.">
        <title>Extensive sampling of basidiomycete genomes demonstrates inadequacy of the white-rot/brown-rot paradigm for wood decay fungi.</title>
        <authorList>
            <person name="Riley R."/>
            <person name="Salamov A.A."/>
            <person name="Brown D.W."/>
            <person name="Nagy L.G."/>
            <person name="Floudas D."/>
            <person name="Held B.W."/>
            <person name="Levasseur A."/>
            <person name="Lombard V."/>
            <person name="Morin E."/>
            <person name="Otillar R."/>
            <person name="Lindquist E.A."/>
            <person name="Sun H."/>
            <person name="LaButti K.M."/>
            <person name="Schmutz J."/>
            <person name="Jabbour D."/>
            <person name="Luo H."/>
            <person name="Baker S.E."/>
            <person name="Pisabarro A.G."/>
            <person name="Walton J.D."/>
            <person name="Blanchette R.A."/>
            <person name="Henrissat B."/>
            <person name="Martin F."/>
            <person name="Cullen D."/>
            <person name="Hibbett D.S."/>
            <person name="Grigoriev I.V."/>
        </authorList>
    </citation>
    <scope>NUCLEOTIDE SEQUENCE [LARGE SCALE GENOMIC DNA]</scope>
    <source>
        <strain evidence="4">MUCL 33604</strain>
    </source>
</reference>
<dbReference type="OrthoDB" id="2848852at2759"/>
<feature type="compositionally biased region" description="Low complexity" evidence="1">
    <location>
        <begin position="1"/>
        <end position="58"/>
    </location>
</feature>
<dbReference type="AlphaFoldDB" id="A0A067PNU9"/>
<keyword evidence="4" id="KW-1185">Reference proteome</keyword>
<keyword evidence="2" id="KW-1133">Transmembrane helix</keyword>
<dbReference type="Proteomes" id="UP000027265">
    <property type="component" value="Unassembled WGS sequence"/>
</dbReference>
<gene>
    <name evidence="3" type="ORF">JAAARDRAFT_311867</name>
</gene>
<feature type="region of interest" description="Disordered" evidence="1">
    <location>
        <begin position="1"/>
        <end position="66"/>
    </location>
</feature>
<sequence>MASSIPASSAHPTSLTSSSPPKPTSTSLPPSHSSSSSHLASSHSSTIPSSSGVTATSTPSPPPTPSANEGLVAAGVTLGILGFFMIVGIVVFALRLRKKGAKQEDPQNPNWPPRYPRHTMVASQHPANQITPYGSPVAETPRYSHHPGENMRIAQRRPDGGWDFIDPHGPLQIPNTQDHEPLPTPTIRTPLYSNAEASSSNKEVAMSAGQVTSRGVDDLGDGWAPPPAYS</sequence>
<feature type="transmembrane region" description="Helical" evidence="2">
    <location>
        <begin position="71"/>
        <end position="94"/>
    </location>
</feature>
<dbReference type="CDD" id="cd12087">
    <property type="entry name" value="TM_EGFR-like"/>
    <property type="match status" value="1"/>
</dbReference>
<evidence type="ECO:0000256" key="2">
    <source>
        <dbReference type="SAM" id="Phobius"/>
    </source>
</evidence>
<evidence type="ECO:0000313" key="3">
    <source>
        <dbReference type="EMBL" id="KDQ56444.1"/>
    </source>
</evidence>
<dbReference type="HOGENOM" id="CLU_105125_0_0_1"/>
<keyword evidence="2" id="KW-0812">Transmembrane</keyword>
<evidence type="ECO:0000313" key="4">
    <source>
        <dbReference type="Proteomes" id="UP000027265"/>
    </source>
</evidence>
<dbReference type="InParanoid" id="A0A067PNU9"/>
<name>A0A067PNU9_9AGAM</name>
<protein>
    <submittedName>
        <fullName evidence="3">Uncharacterized protein</fullName>
    </submittedName>
</protein>
<feature type="region of interest" description="Disordered" evidence="1">
    <location>
        <begin position="173"/>
        <end position="230"/>
    </location>
</feature>
<organism evidence="3 4">
    <name type="scientific">Jaapia argillacea MUCL 33604</name>
    <dbReference type="NCBI Taxonomy" id="933084"/>
    <lineage>
        <taxon>Eukaryota</taxon>
        <taxon>Fungi</taxon>
        <taxon>Dikarya</taxon>
        <taxon>Basidiomycota</taxon>
        <taxon>Agaricomycotina</taxon>
        <taxon>Agaricomycetes</taxon>
        <taxon>Agaricomycetidae</taxon>
        <taxon>Jaapiales</taxon>
        <taxon>Jaapiaceae</taxon>
        <taxon>Jaapia</taxon>
    </lineage>
</organism>
<keyword evidence="2" id="KW-0472">Membrane</keyword>
<evidence type="ECO:0000256" key="1">
    <source>
        <dbReference type="SAM" id="MobiDB-lite"/>
    </source>
</evidence>
<proteinExistence type="predicted"/>